<evidence type="ECO:0000256" key="1">
    <source>
        <dbReference type="SAM" id="MobiDB-lite"/>
    </source>
</evidence>
<feature type="region of interest" description="Disordered" evidence="1">
    <location>
        <begin position="51"/>
        <end position="75"/>
    </location>
</feature>
<feature type="non-terminal residue" evidence="2">
    <location>
        <position position="75"/>
    </location>
</feature>
<dbReference type="EMBL" id="HACG01009991">
    <property type="protein sequence ID" value="CEK56856.1"/>
    <property type="molecule type" value="Transcribed_RNA"/>
</dbReference>
<protein>
    <submittedName>
        <fullName evidence="2">Uncharacterized protein</fullName>
    </submittedName>
</protein>
<name>A0A0B6YM52_9EUPU</name>
<sequence length="75" mass="8400">PELQQMISAFNRKQEMLDTATPHLSDSAIAQPAISGQSVKLPIQNFDNQIPNENNIPRFMSNDSSYLSNSQHQSQ</sequence>
<dbReference type="AlphaFoldDB" id="A0A0B6YM52"/>
<feature type="non-terminal residue" evidence="2">
    <location>
        <position position="1"/>
    </location>
</feature>
<evidence type="ECO:0000313" key="2">
    <source>
        <dbReference type="EMBL" id="CEK56856.1"/>
    </source>
</evidence>
<accession>A0A0B6YM52</accession>
<gene>
    <name evidence="2" type="primary">ORF28689</name>
</gene>
<proteinExistence type="predicted"/>
<organism evidence="2">
    <name type="scientific">Arion vulgaris</name>
    <dbReference type="NCBI Taxonomy" id="1028688"/>
    <lineage>
        <taxon>Eukaryota</taxon>
        <taxon>Metazoa</taxon>
        <taxon>Spiralia</taxon>
        <taxon>Lophotrochozoa</taxon>
        <taxon>Mollusca</taxon>
        <taxon>Gastropoda</taxon>
        <taxon>Heterobranchia</taxon>
        <taxon>Euthyneura</taxon>
        <taxon>Panpulmonata</taxon>
        <taxon>Eupulmonata</taxon>
        <taxon>Stylommatophora</taxon>
        <taxon>Helicina</taxon>
        <taxon>Arionoidea</taxon>
        <taxon>Arionidae</taxon>
        <taxon>Arion</taxon>
    </lineage>
</organism>
<reference evidence="2" key="1">
    <citation type="submission" date="2014-12" db="EMBL/GenBank/DDBJ databases">
        <title>Insight into the proteome of Arion vulgaris.</title>
        <authorList>
            <person name="Aradska J."/>
            <person name="Bulat T."/>
            <person name="Smidak R."/>
            <person name="Sarate P."/>
            <person name="Gangsoo J."/>
            <person name="Sialana F."/>
            <person name="Bilban M."/>
            <person name="Lubec G."/>
        </authorList>
    </citation>
    <scope>NUCLEOTIDE SEQUENCE</scope>
    <source>
        <tissue evidence="2">Skin</tissue>
    </source>
</reference>